<dbReference type="EMBL" id="BDIP01002624">
    <property type="protein sequence ID" value="GIQ86579.1"/>
    <property type="molecule type" value="Genomic_DNA"/>
</dbReference>
<evidence type="ECO:0000313" key="1">
    <source>
        <dbReference type="EMBL" id="GIQ86579.1"/>
    </source>
</evidence>
<evidence type="ECO:0000313" key="2">
    <source>
        <dbReference type="Proteomes" id="UP000265618"/>
    </source>
</evidence>
<name>A0A9K3GJV6_9EUKA</name>
<dbReference type="AlphaFoldDB" id="A0A9K3GJV6"/>
<keyword evidence="2" id="KW-1185">Reference proteome</keyword>
<sequence>MKGPREIERVNRLTLDSACIEHYQALVTAVMERLTGEMAASVPSTMSSFLPASVGDAWCTALDAVVTATSLSTLWGVGAVADTRSKRERQRARRSISLPSLSMPAVDMLVSNAASDVSNVVRLYGAMCLSTKKVQRECSSYLNALGTALETALQPVLSAYLTSVRGGRDSVKEEETGLCALRSGLILRALSQGLVGAGVFKLHRADDDVSPSHSDELPLEALLLSEIGERVVEGVVKHQHLCVSEVKQRLSSTLAGMVRHRLCRAEPTSVSTVSTVGVAVRDCLVQMGVFCCGVRYVLRDLSDLVGEESADEAGERERERGDMAVVGRLLSGDISLFEYMQACSPADTASLLPSPLALPASASMDTSAT</sequence>
<feature type="non-terminal residue" evidence="1">
    <location>
        <position position="1"/>
    </location>
</feature>
<proteinExistence type="predicted"/>
<comment type="caution">
    <text evidence="1">The sequence shown here is derived from an EMBL/GenBank/DDBJ whole genome shotgun (WGS) entry which is preliminary data.</text>
</comment>
<protein>
    <submittedName>
        <fullName evidence="1">Uncharacterized protein</fullName>
    </submittedName>
</protein>
<reference evidence="1 2" key="1">
    <citation type="journal article" date="2018" name="PLoS ONE">
        <title>The draft genome of Kipferlia bialata reveals reductive genome evolution in fornicate parasites.</title>
        <authorList>
            <person name="Tanifuji G."/>
            <person name="Takabayashi S."/>
            <person name="Kume K."/>
            <person name="Takagi M."/>
            <person name="Nakayama T."/>
            <person name="Kamikawa R."/>
            <person name="Inagaki Y."/>
            <person name="Hashimoto T."/>
        </authorList>
    </citation>
    <scope>NUCLEOTIDE SEQUENCE [LARGE SCALE GENOMIC DNA]</scope>
    <source>
        <strain evidence="1">NY0173</strain>
    </source>
</reference>
<gene>
    <name evidence="1" type="ORF">KIPB_008458</name>
</gene>
<accession>A0A9K3GJV6</accession>
<dbReference type="Proteomes" id="UP000265618">
    <property type="component" value="Unassembled WGS sequence"/>
</dbReference>
<organism evidence="1 2">
    <name type="scientific">Kipferlia bialata</name>
    <dbReference type="NCBI Taxonomy" id="797122"/>
    <lineage>
        <taxon>Eukaryota</taxon>
        <taxon>Metamonada</taxon>
        <taxon>Carpediemonas-like organisms</taxon>
        <taxon>Kipferlia</taxon>
    </lineage>
</organism>